<reference evidence="4 6" key="1">
    <citation type="journal article" date="2007" name="Nature">
        <title>Evolution of genes and genomes on the Drosophila phylogeny.</title>
        <authorList>
            <consortium name="Drosophila 12 Genomes Consortium"/>
            <person name="Clark A.G."/>
            <person name="Eisen M.B."/>
            <person name="Smith D.R."/>
            <person name="Bergman C.M."/>
            <person name="Oliver B."/>
            <person name="Markow T.A."/>
            <person name="Kaufman T.C."/>
            <person name="Kellis M."/>
            <person name="Gelbart W."/>
            <person name="Iyer V.N."/>
            <person name="Pollard D.A."/>
            <person name="Sackton T.B."/>
            <person name="Larracuente A.M."/>
            <person name="Singh N.D."/>
            <person name="Abad J.P."/>
            <person name="Abt D.N."/>
            <person name="Adryan B."/>
            <person name="Aguade M."/>
            <person name="Akashi H."/>
            <person name="Anderson W.W."/>
            <person name="Aquadro C.F."/>
            <person name="Ardell D.H."/>
            <person name="Arguello R."/>
            <person name="Artieri C.G."/>
            <person name="Barbash D.A."/>
            <person name="Barker D."/>
            <person name="Barsanti P."/>
            <person name="Batterham P."/>
            <person name="Batzoglou S."/>
            <person name="Begun D."/>
            <person name="Bhutkar A."/>
            <person name="Blanco E."/>
            <person name="Bosak S.A."/>
            <person name="Bradley R.K."/>
            <person name="Brand A.D."/>
            <person name="Brent M.R."/>
            <person name="Brooks A.N."/>
            <person name="Brown R.H."/>
            <person name="Butlin R.K."/>
            <person name="Caggese C."/>
            <person name="Calvi B.R."/>
            <person name="Bernardo de Carvalho A."/>
            <person name="Caspi A."/>
            <person name="Castrezana S."/>
            <person name="Celniker S.E."/>
            <person name="Chang J.L."/>
            <person name="Chapple C."/>
            <person name="Chatterji S."/>
            <person name="Chinwalla A."/>
            <person name="Civetta A."/>
            <person name="Clifton S.W."/>
            <person name="Comeron J.M."/>
            <person name="Costello J.C."/>
            <person name="Coyne J.A."/>
            <person name="Daub J."/>
            <person name="David R.G."/>
            <person name="Delcher A.L."/>
            <person name="Delehaunty K."/>
            <person name="Do C.B."/>
            <person name="Ebling H."/>
            <person name="Edwards K."/>
            <person name="Eickbush T."/>
            <person name="Evans J.D."/>
            <person name="Filipski A."/>
            <person name="Findeiss S."/>
            <person name="Freyhult E."/>
            <person name="Fulton L."/>
            <person name="Fulton R."/>
            <person name="Garcia A.C."/>
            <person name="Gardiner A."/>
            <person name="Garfield D.A."/>
            <person name="Garvin B.E."/>
            <person name="Gibson G."/>
            <person name="Gilbert D."/>
            <person name="Gnerre S."/>
            <person name="Godfrey J."/>
            <person name="Good R."/>
            <person name="Gotea V."/>
            <person name="Gravely B."/>
            <person name="Greenberg A.J."/>
            <person name="Griffiths-Jones S."/>
            <person name="Gross S."/>
            <person name="Guigo R."/>
            <person name="Gustafson E.A."/>
            <person name="Haerty W."/>
            <person name="Hahn M.W."/>
            <person name="Halligan D.L."/>
            <person name="Halpern A.L."/>
            <person name="Halter G.M."/>
            <person name="Han M.V."/>
            <person name="Heger A."/>
            <person name="Hillier L."/>
            <person name="Hinrichs A.S."/>
            <person name="Holmes I."/>
            <person name="Hoskins R.A."/>
            <person name="Hubisz M.J."/>
            <person name="Hultmark D."/>
            <person name="Huntley M.A."/>
            <person name="Jaffe D.B."/>
            <person name="Jagadeeshan S."/>
            <person name="Jeck W.R."/>
            <person name="Johnson J."/>
            <person name="Jones C.D."/>
            <person name="Jordan W.C."/>
            <person name="Karpen G.H."/>
            <person name="Kataoka E."/>
            <person name="Keightley P.D."/>
            <person name="Kheradpour P."/>
            <person name="Kirkness E.F."/>
            <person name="Koerich L.B."/>
            <person name="Kristiansen K."/>
            <person name="Kudrna D."/>
            <person name="Kulathinal R.J."/>
            <person name="Kumar S."/>
            <person name="Kwok R."/>
            <person name="Lander E."/>
            <person name="Langley C.H."/>
            <person name="Lapoint R."/>
            <person name="Lazzaro B.P."/>
            <person name="Lee S.J."/>
            <person name="Levesque L."/>
            <person name="Li R."/>
            <person name="Lin C.F."/>
            <person name="Lin M.F."/>
            <person name="Lindblad-Toh K."/>
            <person name="Llopart A."/>
            <person name="Long M."/>
            <person name="Low L."/>
            <person name="Lozovsky E."/>
            <person name="Lu J."/>
            <person name="Luo M."/>
            <person name="Machado C.A."/>
            <person name="Makalowski W."/>
            <person name="Marzo M."/>
            <person name="Matsuda M."/>
            <person name="Matzkin L."/>
            <person name="McAllister B."/>
            <person name="McBride C.S."/>
            <person name="McKernan B."/>
            <person name="McKernan K."/>
            <person name="Mendez-Lago M."/>
            <person name="Minx P."/>
            <person name="Mollenhauer M.U."/>
            <person name="Montooth K."/>
            <person name="Mount S.M."/>
            <person name="Mu X."/>
            <person name="Myers E."/>
            <person name="Negre B."/>
            <person name="Newfeld S."/>
            <person name="Nielsen R."/>
            <person name="Noor M.A."/>
            <person name="O'Grady P."/>
            <person name="Pachter L."/>
            <person name="Papaceit M."/>
            <person name="Parisi M.J."/>
            <person name="Parisi M."/>
            <person name="Parts L."/>
            <person name="Pedersen J.S."/>
            <person name="Pesole G."/>
            <person name="Phillippy A.M."/>
            <person name="Ponting C.P."/>
            <person name="Pop M."/>
            <person name="Porcelli D."/>
            <person name="Powell J.R."/>
            <person name="Prohaska S."/>
            <person name="Pruitt K."/>
            <person name="Puig M."/>
            <person name="Quesneville H."/>
            <person name="Ram K.R."/>
            <person name="Rand D."/>
            <person name="Rasmussen M.D."/>
            <person name="Reed L.K."/>
            <person name="Reenan R."/>
            <person name="Reily A."/>
            <person name="Remington K.A."/>
            <person name="Rieger T.T."/>
            <person name="Ritchie M.G."/>
            <person name="Robin C."/>
            <person name="Rogers Y.H."/>
            <person name="Rohde C."/>
            <person name="Rozas J."/>
            <person name="Rubenfield M.J."/>
            <person name="Ruiz A."/>
            <person name="Russo S."/>
            <person name="Salzberg S.L."/>
            <person name="Sanchez-Gracia A."/>
            <person name="Saranga D.J."/>
            <person name="Sato H."/>
            <person name="Schaeffer S.W."/>
            <person name="Schatz M.C."/>
            <person name="Schlenke T."/>
            <person name="Schwartz R."/>
            <person name="Segarra C."/>
            <person name="Singh R.S."/>
            <person name="Sirot L."/>
            <person name="Sirota M."/>
            <person name="Sisneros N.B."/>
            <person name="Smith C.D."/>
            <person name="Smith T.F."/>
            <person name="Spieth J."/>
            <person name="Stage D.E."/>
            <person name="Stark A."/>
            <person name="Stephan W."/>
            <person name="Strausberg R.L."/>
            <person name="Strempel S."/>
            <person name="Sturgill D."/>
            <person name="Sutton G."/>
            <person name="Sutton G.G."/>
            <person name="Tao W."/>
            <person name="Teichmann S."/>
            <person name="Tobari Y.N."/>
            <person name="Tomimura Y."/>
            <person name="Tsolas J.M."/>
            <person name="Valente V.L."/>
            <person name="Venter E."/>
            <person name="Venter J.C."/>
            <person name="Vicario S."/>
            <person name="Vieira F.G."/>
            <person name="Vilella A.J."/>
            <person name="Villasante A."/>
            <person name="Walenz B."/>
            <person name="Wang J."/>
            <person name="Wasserman M."/>
            <person name="Watts T."/>
            <person name="Wilson D."/>
            <person name="Wilson R.K."/>
            <person name="Wing R.A."/>
            <person name="Wolfner M.F."/>
            <person name="Wong A."/>
            <person name="Wong G.K."/>
            <person name="Wu C.I."/>
            <person name="Wu G."/>
            <person name="Yamamoto D."/>
            <person name="Yang H.P."/>
            <person name="Yang S.P."/>
            <person name="Yorke J.A."/>
            <person name="Yoshida K."/>
            <person name="Zdobnov E."/>
            <person name="Zhang P."/>
            <person name="Zhang Y."/>
            <person name="Zimin A.V."/>
            <person name="Baldwin J."/>
            <person name="Abdouelleil A."/>
            <person name="Abdulkadir J."/>
            <person name="Abebe A."/>
            <person name="Abera B."/>
            <person name="Abreu J."/>
            <person name="Acer S.C."/>
            <person name="Aftuck L."/>
            <person name="Alexander A."/>
            <person name="An P."/>
            <person name="Anderson E."/>
            <person name="Anderson S."/>
            <person name="Arachi H."/>
            <person name="Azer M."/>
            <person name="Bachantsang P."/>
            <person name="Barry A."/>
            <person name="Bayul T."/>
            <person name="Berlin A."/>
            <person name="Bessette D."/>
            <person name="Bloom T."/>
            <person name="Blye J."/>
            <person name="Boguslavskiy L."/>
            <person name="Bonnet C."/>
            <person name="Boukhgalter B."/>
            <person name="Bourzgui I."/>
            <person name="Brown A."/>
            <person name="Cahill P."/>
            <person name="Channer S."/>
            <person name="Cheshatsang Y."/>
            <person name="Chuda L."/>
            <person name="Citroen M."/>
            <person name="Collymore A."/>
            <person name="Cooke P."/>
            <person name="Costello M."/>
            <person name="D'Aco K."/>
            <person name="Daza R."/>
            <person name="De Haan G."/>
            <person name="DeGray S."/>
            <person name="DeMaso C."/>
            <person name="Dhargay N."/>
            <person name="Dooley K."/>
            <person name="Dooley E."/>
            <person name="Doricent M."/>
            <person name="Dorje P."/>
            <person name="Dorjee K."/>
            <person name="Dupes A."/>
            <person name="Elong R."/>
            <person name="Falk J."/>
            <person name="Farina A."/>
            <person name="Faro S."/>
            <person name="Ferguson D."/>
            <person name="Fisher S."/>
            <person name="Foley C.D."/>
            <person name="Franke A."/>
            <person name="Friedrich D."/>
            <person name="Gadbois L."/>
            <person name="Gearin G."/>
            <person name="Gearin C.R."/>
            <person name="Giannoukos G."/>
            <person name="Goode T."/>
            <person name="Graham J."/>
            <person name="Grandbois E."/>
            <person name="Grewal S."/>
            <person name="Gyaltsen K."/>
            <person name="Hafez N."/>
            <person name="Hagos B."/>
            <person name="Hall J."/>
            <person name="Henson C."/>
            <person name="Hollinger A."/>
            <person name="Honan T."/>
            <person name="Huard M.D."/>
            <person name="Hughes L."/>
            <person name="Hurhula B."/>
            <person name="Husby M.E."/>
            <person name="Kamat A."/>
            <person name="Kanga B."/>
            <person name="Kashin S."/>
            <person name="Khazanovich D."/>
            <person name="Kisner P."/>
            <person name="Lance K."/>
            <person name="Lara M."/>
            <person name="Lee W."/>
            <person name="Lennon N."/>
            <person name="Letendre F."/>
            <person name="LeVine R."/>
            <person name="Lipovsky A."/>
            <person name="Liu X."/>
            <person name="Liu J."/>
            <person name="Liu S."/>
            <person name="Lokyitsang T."/>
            <person name="Lokyitsang Y."/>
            <person name="Lubonja R."/>
            <person name="Lui A."/>
            <person name="MacDonald P."/>
            <person name="Magnisalis V."/>
            <person name="Maru K."/>
            <person name="Matthews C."/>
            <person name="McCusker W."/>
            <person name="McDonough S."/>
            <person name="Mehta T."/>
            <person name="Meldrim J."/>
            <person name="Meneus L."/>
            <person name="Mihai O."/>
            <person name="Mihalev A."/>
            <person name="Mihova T."/>
            <person name="Mittelman R."/>
            <person name="Mlenga V."/>
            <person name="Montmayeur A."/>
            <person name="Mulrain L."/>
            <person name="Navidi A."/>
            <person name="Naylor J."/>
            <person name="Negash T."/>
            <person name="Nguyen T."/>
            <person name="Nguyen N."/>
            <person name="Nicol R."/>
            <person name="Norbu C."/>
            <person name="Norbu N."/>
            <person name="Novod N."/>
            <person name="O'Neill B."/>
            <person name="Osman S."/>
            <person name="Markiewicz E."/>
            <person name="Oyono O.L."/>
            <person name="Patti C."/>
            <person name="Phunkhang P."/>
            <person name="Pierre F."/>
            <person name="Priest M."/>
            <person name="Raghuraman S."/>
            <person name="Rege F."/>
            <person name="Reyes R."/>
            <person name="Rise C."/>
            <person name="Rogov P."/>
            <person name="Ross K."/>
            <person name="Ryan E."/>
            <person name="Settipalli S."/>
            <person name="Shea T."/>
            <person name="Sherpa N."/>
            <person name="Shi L."/>
            <person name="Shih D."/>
            <person name="Sparrow T."/>
            <person name="Spaulding J."/>
            <person name="Stalker J."/>
            <person name="Stange-Thomann N."/>
            <person name="Stavropoulos S."/>
            <person name="Stone C."/>
            <person name="Strader C."/>
            <person name="Tesfaye S."/>
            <person name="Thomson T."/>
            <person name="Thoulutsang Y."/>
            <person name="Thoulutsang D."/>
            <person name="Topham K."/>
            <person name="Topping I."/>
            <person name="Tsamla T."/>
            <person name="Vassiliev H."/>
            <person name="Vo A."/>
            <person name="Wangchuk T."/>
            <person name="Wangdi T."/>
            <person name="Weiand M."/>
            <person name="Wilkinson J."/>
            <person name="Wilson A."/>
            <person name="Yadav S."/>
            <person name="Young G."/>
            <person name="Yu Q."/>
            <person name="Zembek L."/>
            <person name="Zhong D."/>
            <person name="Zimmer A."/>
            <person name="Zwirko Z."/>
            <person name="Jaffe D.B."/>
            <person name="Alvarez P."/>
            <person name="Brockman W."/>
            <person name="Butler J."/>
            <person name="Chin C."/>
            <person name="Gnerre S."/>
            <person name="Grabherr M."/>
            <person name="Kleber M."/>
            <person name="Mauceli E."/>
            <person name="MacCallum I."/>
        </authorList>
    </citation>
    <scope>NUCLEOTIDE SEQUENCE [LARGE SCALE GENOMIC DNA]</scope>
    <source>
        <strain evidence="4">TSC#15081-1352.22</strain>
        <strain evidence="6">Tucson 15081-1352.22</strain>
    </source>
</reference>
<dbReference type="FunCoup" id="A0A0Q9XCF1">
    <property type="interactions" value="50"/>
</dbReference>
<dbReference type="GO" id="GO:0042246">
    <property type="term" value="P:tissue regeneration"/>
    <property type="evidence" value="ECO:0007669"/>
    <property type="project" value="EnsemblMetazoa"/>
</dbReference>
<protein>
    <submittedName>
        <fullName evidence="4">Uncharacterized protein, isoform B</fullName>
    </submittedName>
    <submittedName>
        <fullName evidence="5">Uncharacterized protein, isoform C</fullName>
    </submittedName>
</protein>
<gene>
    <name evidence="4" type="primary">Dmoj\GI12022</name>
    <name evidence="4" type="ORF">Dmoj_GI12022</name>
</gene>
<evidence type="ECO:0000313" key="5">
    <source>
        <dbReference type="EMBL" id="KRG06247.1"/>
    </source>
</evidence>
<organism evidence="4 6">
    <name type="scientific">Drosophila mojavensis</name>
    <name type="common">Fruit fly</name>
    <dbReference type="NCBI Taxonomy" id="7230"/>
    <lineage>
        <taxon>Eukaryota</taxon>
        <taxon>Metazoa</taxon>
        <taxon>Ecdysozoa</taxon>
        <taxon>Arthropoda</taxon>
        <taxon>Hexapoda</taxon>
        <taxon>Insecta</taxon>
        <taxon>Pterygota</taxon>
        <taxon>Neoptera</taxon>
        <taxon>Endopterygota</taxon>
        <taxon>Diptera</taxon>
        <taxon>Brachycera</taxon>
        <taxon>Muscomorpha</taxon>
        <taxon>Ephydroidea</taxon>
        <taxon>Drosophilidae</taxon>
        <taxon>Drosophila</taxon>
    </lineage>
</organism>
<feature type="signal peptide" evidence="2">
    <location>
        <begin position="1"/>
        <end position="27"/>
    </location>
</feature>
<evidence type="ECO:0000313" key="4">
    <source>
        <dbReference type="EMBL" id="KRG06246.1"/>
    </source>
</evidence>
<evidence type="ECO:0000256" key="1">
    <source>
        <dbReference type="SAM" id="MobiDB-lite"/>
    </source>
</evidence>
<feature type="chain" id="PRO_5014238547" evidence="2">
    <location>
        <begin position="28"/>
        <end position="747"/>
    </location>
</feature>
<feature type="compositionally biased region" description="Polar residues" evidence="1">
    <location>
        <begin position="278"/>
        <end position="291"/>
    </location>
</feature>
<feature type="compositionally biased region" description="Basic and acidic residues" evidence="1">
    <location>
        <begin position="592"/>
        <end position="660"/>
    </location>
</feature>
<sequence length="747" mass="90220">MSSNRSRIMLSCLAIITLGLLTSTCQAQLHMSASSAGVSFDGGPAPQSADVAVQAARPHNRRMYAMCPPQFQRVGTDCYSLVDQRSSWLEAYFFCKDKNANLAEPGKNADRKLRIYLERVDSQSGEHDPIWIGGTYDHRNKHWQWSTSGRNLTYDAFSQMDSTYMQLISNSKPLDNNCAVYDPSLKYRWSARSCPDKLRFICQHKMPKVSEANRYKIYNRWNETYPNQLANEVVLEVINRRGKDNRYHRRVKAEGSNEEMIIPARKNRPANRRYPGRNRQQQHPNDINYQQRPRKQRPRVSTTVAPAPLVISKDVTSTIATRPSAPTTQQQMTAYDRILQRQREKERNRQQRKRERRQRMRQERLERQRKMREEKRQRKQEEEHQRQQQQEREQLQQQEPPSEPEALRQRAIEEQQKKEREQREQLDKQEKQQRKEQQERELERLKQQHEIEERQRAKDDEALRLREQRLQKQRELEAEEKRAREELLRKQKAEQEEADRRYAAERAAEEKRLREEHEKRLQEAKSEQERQLQEAREAKRREQKAIEERLKEQERQRQEQIRREQQEEEKRLELERLEEARRFEQRELERLREENERREARQRQREAEIAQREAEERKLAEEEERLRQELQEEEKARKRQLEQEIERAEQERKQKEEAEKAAAAAKAEQQKQKLEAAKRIADAEVAAQLEEKRRQYAARIGALSKEDQLKFIEMRKKRKQLREKEMKAREQKKLKRIQEAIRLNEMQ</sequence>
<dbReference type="InterPro" id="IPR016187">
    <property type="entry name" value="CTDL_fold"/>
</dbReference>
<dbReference type="InterPro" id="IPR001304">
    <property type="entry name" value="C-type_lectin-like"/>
</dbReference>
<accession>A0A0Q9XCF1</accession>
<dbReference type="EMBL" id="CH933809">
    <property type="protein sequence ID" value="KRG06247.1"/>
    <property type="molecule type" value="Genomic_DNA"/>
</dbReference>
<dbReference type="InterPro" id="IPR016186">
    <property type="entry name" value="C-type_lectin-like/link_sf"/>
</dbReference>
<dbReference type="PROSITE" id="PS50041">
    <property type="entry name" value="C_TYPE_LECTIN_2"/>
    <property type="match status" value="1"/>
</dbReference>
<feature type="compositionally biased region" description="Basic residues" evidence="1">
    <location>
        <begin position="265"/>
        <end position="276"/>
    </location>
</feature>
<dbReference type="InterPro" id="IPR050828">
    <property type="entry name" value="C-type_lectin/matrix_domain"/>
</dbReference>
<dbReference type="Gene3D" id="3.10.100.10">
    <property type="entry name" value="Mannose-Binding Protein A, subunit A"/>
    <property type="match status" value="1"/>
</dbReference>
<dbReference type="PANTHER" id="PTHR45710:SF26">
    <property type="entry name" value="RH26557P"/>
    <property type="match status" value="1"/>
</dbReference>
<feature type="region of interest" description="Disordered" evidence="1">
    <location>
        <begin position="339"/>
        <end position="545"/>
    </location>
</feature>
<feature type="region of interest" description="Disordered" evidence="1">
    <location>
        <begin position="592"/>
        <end position="672"/>
    </location>
</feature>
<feature type="domain" description="C-type lectin" evidence="3">
    <location>
        <begin position="74"/>
        <end position="203"/>
    </location>
</feature>
<reference evidence="4" key="2">
    <citation type="journal article" date="2008" name="Bioinformatics">
        <title>Assembly reconciliation.</title>
        <authorList>
            <person name="Zimin A.V."/>
            <person name="Smith D.R."/>
            <person name="Sutton G."/>
            <person name="Yorke J.A."/>
        </authorList>
    </citation>
    <scope>NUCLEOTIDE SEQUENCE</scope>
    <source>
        <strain evidence="4">TSC#15081-1352.22</strain>
    </source>
</reference>
<feature type="region of interest" description="Disordered" evidence="1">
    <location>
        <begin position="315"/>
        <end position="334"/>
    </location>
</feature>
<dbReference type="OrthoDB" id="6133475at2759"/>
<feature type="compositionally biased region" description="Basic residues" evidence="1">
    <location>
        <begin position="350"/>
        <end position="359"/>
    </location>
</feature>
<feature type="region of interest" description="Disordered" evidence="1">
    <location>
        <begin position="252"/>
        <end position="308"/>
    </location>
</feature>
<dbReference type="EMBL" id="CH933809">
    <property type="protein sequence ID" value="KRG06246.1"/>
    <property type="molecule type" value="Genomic_DNA"/>
</dbReference>
<dbReference type="SUPFAM" id="SSF56436">
    <property type="entry name" value="C-type lectin-like"/>
    <property type="match status" value="1"/>
</dbReference>
<evidence type="ECO:0000256" key="2">
    <source>
        <dbReference type="SAM" id="SignalP"/>
    </source>
</evidence>
<keyword evidence="6" id="KW-1185">Reference proteome</keyword>
<feature type="compositionally biased region" description="Basic and acidic residues" evidence="1">
    <location>
        <begin position="405"/>
        <end position="545"/>
    </location>
</feature>
<keyword evidence="2" id="KW-0732">Signal</keyword>
<feature type="compositionally biased region" description="Basic and acidic residues" evidence="1">
    <location>
        <begin position="339"/>
        <end position="349"/>
    </location>
</feature>
<feature type="compositionally biased region" description="Basic and acidic residues" evidence="1">
    <location>
        <begin position="360"/>
        <end position="394"/>
    </location>
</feature>
<proteinExistence type="predicted"/>
<evidence type="ECO:0000313" key="6">
    <source>
        <dbReference type="Proteomes" id="UP000009192"/>
    </source>
</evidence>
<evidence type="ECO:0000259" key="3">
    <source>
        <dbReference type="PROSITE" id="PS50041"/>
    </source>
</evidence>
<feature type="compositionally biased region" description="Polar residues" evidence="1">
    <location>
        <begin position="315"/>
        <end position="333"/>
    </location>
</feature>
<dbReference type="CDD" id="cd00037">
    <property type="entry name" value="CLECT"/>
    <property type="match status" value="1"/>
</dbReference>
<dbReference type="Pfam" id="PF00059">
    <property type="entry name" value="Lectin_C"/>
    <property type="match status" value="1"/>
</dbReference>
<name>A0A0Q9XCF1_DROMO</name>
<dbReference type="InParanoid" id="A0A0Q9XCF1"/>
<dbReference type="PANTHER" id="PTHR45710">
    <property type="entry name" value="C-TYPE LECTIN DOMAIN-CONTAINING PROTEIN 180"/>
    <property type="match status" value="1"/>
</dbReference>
<dbReference type="AlphaFoldDB" id="A0A0Q9XCF1"/>
<reference evidence="4" key="3">
    <citation type="submission" date="2015-11" db="EMBL/GenBank/DDBJ databases">
        <authorList>
            <consortium name="FlyBase"/>
        </authorList>
    </citation>
    <scope>NUCLEOTIDE SEQUENCE</scope>
    <source>
        <strain evidence="4">TSC#15081-1352.22</strain>
    </source>
</reference>
<dbReference type="Proteomes" id="UP000009192">
    <property type="component" value="Unassembled WGS sequence"/>
</dbReference>
<dbReference type="SMART" id="SM00034">
    <property type="entry name" value="CLECT"/>
    <property type="match status" value="1"/>
</dbReference>